<dbReference type="Proteomes" id="UP001171916">
    <property type="component" value="Unassembled WGS sequence"/>
</dbReference>
<dbReference type="RefSeq" id="WP_289998531.1">
    <property type="nucleotide sequence ID" value="NZ_JAUEPH010000001.1"/>
</dbReference>
<organism evidence="1 2">
    <name type="scientific">Algoriphagus sediminis</name>
    <dbReference type="NCBI Taxonomy" id="3057113"/>
    <lineage>
        <taxon>Bacteria</taxon>
        <taxon>Pseudomonadati</taxon>
        <taxon>Bacteroidota</taxon>
        <taxon>Cytophagia</taxon>
        <taxon>Cytophagales</taxon>
        <taxon>Cyclobacteriaceae</taxon>
        <taxon>Algoriphagus</taxon>
    </lineage>
</organism>
<accession>A0ABT7Y938</accession>
<reference evidence="1" key="1">
    <citation type="submission" date="2023-06" db="EMBL/GenBank/DDBJ databases">
        <title>Robiginitalea aurantiacus sp. nov. and Algoriphagus sediminis sp. nov., isolated from coastal sediment.</title>
        <authorList>
            <person name="Zhou Z.Y."/>
            <person name="An J."/>
            <person name="Jia Y.W."/>
            <person name="Du Z.J."/>
        </authorList>
    </citation>
    <scope>NUCLEOTIDE SEQUENCE</scope>
    <source>
        <strain evidence="1">C2-7</strain>
    </source>
</reference>
<evidence type="ECO:0000313" key="1">
    <source>
        <dbReference type="EMBL" id="MDN3202976.1"/>
    </source>
</evidence>
<dbReference type="InterPro" id="IPR038765">
    <property type="entry name" value="Papain-like_cys_pep_sf"/>
</dbReference>
<dbReference type="EMBL" id="JAUEPH010000001">
    <property type="protein sequence ID" value="MDN3202976.1"/>
    <property type="molecule type" value="Genomic_DNA"/>
</dbReference>
<dbReference type="Gene3D" id="3.90.1720.10">
    <property type="entry name" value="endopeptidase domain like (from Nostoc punctiforme)"/>
    <property type="match status" value="1"/>
</dbReference>
<sequence length="240" mass="26335">MINSGISDQVNYSNLKSSLKTGDVMMFMGFNPTGDAIRRLEKLEGLEGFTHIGIVVEIADEKGNIQHYFWHAIPPDAINQFSPDYLKGVQADGCVLVTLDSVIDWVKKTNTDAGRTEFKLIVRKLNGENGKRGIGPDQLKDFITFMKQMAGRSFSHPVDMGMVLDYTAGLEASKLGGKSSSNTTFFCSKLSSATFQAAKLLPESLVVNSVLPGHFGSKSKQGKLQWQKGYSLGEDIYVQP</sequence>
<proteinExistence type="predicted"/>
<protein>
    <submittedName>
        <fullName evidence="1">Uncharacterized protein</fullName>
    </submittedName>
</protein>
<evidence type="ECO:0000313" key="2">
    <source>
        <dbReference type="Proteomes" id="UP001171916"/>
    </source>
</evidence>
<name>A0ABT7Y938_9BACT</name>
<keyword evidence="2" id="KW-1185">Reference proteome</keyword>
<gene>
    <name evidence="1" type="ORF">QVH07_02390</name>
</gene>
<dbReference type="SUPFAM" id="SSF54001">
    <property type="entry name" value="Cysteine proteinases"/>
    <property type="match status" value="1"/>
</dbReference>
<comment type="caution">
    <text evidence="1">The sequence shown here is derived from an EMBL/GenBank/DDBJ whole genome shotgun (WGS) entry which is preliminary data.</text>
</comment>